<protein>
    <submittedName>
        <fullName evidence="1">Uncharacterized protein</fullName>
    </submittedName>
</protein>
<dbReference type="Proteomes" id="UP000239757">
    <property type="component" value="Unassembled WGS sequence"/>
</dbReference>
<name>A0A2P5XAB7_GOSBA</name>
<evidence type="ECO:0000313" key="2">
    <source>
        <dbReference type="Proteomes" id="UP000239757"/>
    </source>
</evidence>
<dbReference type="OrthoDB" id="1723222at2759"/>
<proteinExistence type="predicted"/>
<dbReference type="AlphaFoldDB" id="A0A2P5XAB7"/>
<evidence type="ECO:0000313" key="1">
    <source>
        <dbReference type="EMBL" id="PPS00257.1"/>
    </source>
</evidence>
<reference evidence="1 2" key="1">
    <citation type="submission" date="2015-01" db="EMBL/GenBank/DDBJ databases">
        <title>Genome of allotetraploid Gossypium barbadense reveals genomic plasticity and fiber elongation in cotton evolution.</title>
        <authorList>
            <person name="Chen X."/>
            <person name="Liu X."/>
            <person name="Zhao B."/>
            <person name="Zheng H."/>
            <person name="Hu Y."/>
            <person name="Lu G."/>
            <person name="Yang C."/>
            <person name="Chen J."/>
            <person name="Shan C."/>
            <person name="Zhang L."/>
            <person name="Zhou Y."/>
            <person name="Wang L."/>
            <person name="Guo W."/>
            <person name="Bai Y."/>
            <person name="Ruan J."/>
            <person name="Shangguan X."/>
            <person name="Mao Y."/>
            <person name="Jiang J."/>
            <person name="Zhu Y."/>
            <person name="Lei J."/>
            <person name="Kang H."/>
            <person name="Chen S."/>
            <person name="He X."/>
            <person name="Wang R."/>
            <person name="Wang Y."/>
            <person name="Chen J."/>
            <person name="Wang L."/>
            <person name="Yu S."/>
            <person name="Wang B."/>
            <person name="Wei J."/>
            <person name="Song S."/>
            <person name="Lu X."/>
            <person name="Gao Z."/>
            <person name="Gu W."/>
            <person name="Deng X."/>
            <person name="Ma D."/>
            <person name="Wang S."/>
            <person name="Liang W."/>
            <person name="Fang L."/>
            <person name="Cai C."/>
            <person name="Zhu X."/>
            <person name="Zhou B."/>
            <person name="Zhang Y."/>
            <person name="Chen Z."/>
            <person name="Xu S."/>
            <person name="Zhu R."/>
            <person name="Wang S."/>
            <person name="Zhang T."/>
            <person name="Zhao G."/>
        </authorList>
    </citation>
    <scope>NUCLEOTIDE SEQUENCE [LARGE SCALE GENOMIC DNA]</scope>
    <source>
        <strain evidence="2">cv. Xinhai21</strain>
        <tissue evidence="1">Leaf</tissue>
    </source>
</reference>
<gene>
    <name evidence="1" type="ORF">GOBAR_AA20405</name>
</gene>
<sequence length="189" mass="21547">MSNINLMCHTPTWQGKTAQMNNLERSLKEAHELFSSNSRGSVHEDRRLQFDELDEWRTHKLRTHVKQKLCQNELNTFPHQLKVGDKVLLDAANPHIVTTIPNEEIPLTVLSIFPFSTVVVSHPKFGTFKAWEKRTKPGTIVRHGRVHPHSQGTRAWTNCSKAPKFKICESHGKKLGNTGVLIGRMSQNL</sequence>
<organism evidence="1 2">
    <name type="scientific">Gossypium barbadense</name>
    <name type="common">Sea Island cotton</name>
    <name type="synonym">Hibiscus barbadensis</name>
    <dbReference type="NCBI Taxonomy" id="3634"/>
    <lineage>
        <taxon>Eukaryota</taxon>
        <taxon>Viridiplantae</taxon>
        <taxon>Streptophyta</taxon>
        <taxon>Embryophyta</taxon>
        <taxon>Tracheophyta</taxon>
        <taxon>Spermatophyta</taxon>
        <taxon>Magnoliopsida</taxon>
        <taxon>eudicotyledons</taxon>
        <taxon>Gunneridae</taxon>
        <taxon>Pentapetalae</taxon>
        <taxon>rosids</taxon>
        <taxon>malvids</taxon>
        <taxon>Malvales</taxon>
        <taxon>Malvaceae</taxon>
        <taxon>Malvoideae</taxon>
        <taxon>Gossypium</taxon>
    </lineage>
</organism>
<dbReference type="EMBL" id="KZ665332">
    <property type="protein sequence ID" value="PPS00257.1"/>
    <property type="molecule type" value="Genomic_DNA"/>
</dbReference>
<accession>A0A2P5XAB7</accession>